<evidence type="ECO:0000313" key="2">
    <source>
        <dbReference type="EMBL" id="OAD75672.1"/>
    </source>
</evidence>
<evidence type="ECO:0000259" key="1">
    <source>
        <dbReference type="Pfam" id="PF03184"/>
    </source>
</evidence>
<dbReference type="InterPro" id="IPR050863">
    <property type="entry name" value="CenT-Element_Derived"/>
</dbReference>
<dbReference type="VEuPathDB" id="FungiDB:PHYBLDRAFT_5961"/>
<dbReference type="RefSeq" id="XP_018293712.1">
    <property type="nucleotide sequence ID" value="XM_018440530.1"/>
</dbReference>
<dbReference type="Proteomes" id="UP000077315">
    <property type="component" value="Unassembled WGS sequence"/>
</dbReference>
<dbReference type="AlphaFoldDB" id="A0A162UEM0"/>
<dbReference type="InParanoid" id="A0A162UEM0"/>
<feature type="domain" description="DDE-1" evidence="1">
    <location>
        <begin position="90"/>
        <end position="261"/>
    </location>
</feature>
<keyword evidence="2" id="KW-0371">Homeobox</keyword>
<dbReference type="EMBL" id="KV440977">
    <property type="protein sequence ID" value="OAD75672.1"/>
    <property type="molecule type" value="Genomic_DNA"/>
</dbReference>
<reference evidence="3" key="1">
    <citation type="submission" date="2015-06" db="EMBL/GenBank/DDBJ databases">
        <title>Expansion of signal transduction pathways in fungi by whole-genome duplication.</title>
        <authorList>
            <consortium name="DOE Joint Genome Institute"/>
            <person name="Corrochano L.M."/>
            <person name="Kuo A."/>
            <person name="Marcet-Houben M."/>
            <person name="Polaino S."/>
            <person name="Salamov A."/>
            <person name="Villalobos J.M."/>
            <person name="Alvarez M.I."/>
            <person name="Avalos J."/>
            <person name="Benito E.P."/>
            <person name="Benoit I."/>
            <person name="Burger G."/>
            <person name="Camino L.P."/>
            <person name="Canovas D."/>
            <person name="Cerda-Olmedo E."/>
            <person name="Cheng J.-F."/>
            <person name="Dominguez A."/>
            <person name="Elias M."/>
            <person name="Eslava A.P."/>
            <person name="Glaser F."/>
            <person name="Grimwood J."/>
            <person name="Gutierrez G."/>
            <person name="Heitman J."/>
            <person name="Henrissat B."/>
            <person name="Iturriaga E.A."/>
            <person name="Lang B.F."/>
            <person name="Lavin J.L."/>
            <person name="Lee S."/>
            <person name="Li W."/>
            <person name="Lindquist E."/>
            <person name="Lopez-Garcia S."/>
            <person name="Luque E.M."/>
            <person name="Marcos A.T."/>
            <person name="Martin J."/>
            <person name="McCluskey K."/>
            <person name="Medina H.R."/>
            <person name="Miralles-Duran A."/>
            <person name="Miyazaki A."/>
            <person name="Munoz-Torres E."/>
            <person name="Oguiza J.A."/>
            <person name="Ohm R."/>
            <person name="Olmedo M."/>
            <person name="Orejas M."/>
            <person name="Ortiz-Castellanos L."/>
            <person name="Pisabarro A.G."/>
            <person name="Rodriguez-Romero J."/>
            <person name="Ruiz-Herrera J."/>
            <person name="Ruiz-Vazquez R."/>
            <person name="Sanz C."/>
            <person name="Schackwitz W."/>
            <person name="Schmutz J."/>
            <person name="Shahriari M."/>
            <person name="Shelest E."/>
            <person name="Silva-Franco F."/>
            <person name="Soanes D."/>
            <person name="Syed K."/>
            <person name="Tagua V.G."/>
            <person name="Talbot N.J."/>
            <person name="Thon M."/>
            <person name="De vries R.P."/>
            <person name="Wiebenga A."/>
            <person name="Yadav J.S."/>
            <person name="Braun E.L."/>
            <person name="Baker S."/>
            <person name="Garre V."/>
            <person name="Horwitz B."/>
            <person name="Torres-Martinez S."/>
            <person name="Idnurm A."/>
            <person name="Herrera-Estrella A."/>
            <person name="Gabaldon T."/>
            <person name="Grigoriev I.V."/>
        </authorList>
    </citation>
    <scope>NUCLEOTIDE SEQUENCE [LARGE SCALE GENOMIC DNA]</scope>
    <source>
        <strain evidence="3">NRRL 1555(-)</strain>
    </source>
</reference>
<dbReference type="GeneID" id="29001436"/>
<dbReference type="GO" id="GO:0005634">
    <property type="term" value="C:nucleus"/>
    <property type="evidence" value="ECO:0007669"/>
    <property type="project" value="TreeGrafter"/>
</dbReference>
<dbReference type="OrthoDB" id="2446582at2759"/>
<dbReference type="GO" id="GO:0003677">
    <property type="term" value="F:DNA binding"/>
    <property type="evidence" value="ECO:0007669"/>
    <property type="project" value="UniProtKB-KW"/>
</dbReference>
<dbReference type="Pfam" id="PF03184">
    <property type="entry name" value="DDE_1"/>
    <property type="match status" value="1"/>
</dbReference>
<keyword evidence="3" id="KW-1185">Reference proteome</keyword>
<name>A0A162UEM0_PHYB8</name>
<organism evidence="2 3">
    <name type="scientific">Phycomyces blakesleeanus (strain ATCC 8743b / DSM 1359 / FGSC 10004 / NBRC 33097 / NRRL 1555)</name>
    <dbReference type="NCBI Taxonomy" id="763407"/>
    <lineage>
        <taxon>Eukaryota</taxon>
        <taxon>Fungi</taxon>
        <taxon>Fungi incertae sedis</taxon>
        <taxon>Mucoromycota</taxon>
        <taxon>Mucoromycotina</taxon>
        <taxon>Mucoromycetes</taxon>
        <taxon>Mucorales</taxon>
        <taxon>Phycomycetaceae</taxon>
        <taxon>Phycomyces</taxon>
    </lineage>
</organism>
<keyword evidence="2" id="KW-0238">DNA-binding</keyword>
<sequence length="269" mass="31592">EDMPSFSDGWIAKLKKRLGVKSRKMYGKSCSAPKDTKEINLRVEEIKKKLRMYKRKDIFNFDKTGLFYKQPPVSTILTAAISGRKTNKVQLTVTLICNSNGFWKLKPFIIDKYAKPCCFGKKNGKLLHYLYYYHNDKSWMTGAIFRYICKIINRRARNLGRKILVLLDNAACHNTYDNYTNVEFLYLPPNTTSYLQPLDASIIQNFKVKYQYYQYILATQRYISNMVINSDGYFKLSQLEGMNFIKLAWNQVTPETITNCFKHTRLFDD</sequence>
<protein>
    <submittedName>
        <fullName evidence="2">Homeodomain-like DNA binding domain-containing transcription factor</fullName>
    </submittedName>
</protein>
<dbReference type="PANTHER" id="PTHR19303:SF73">
    <property type="entry name" value="PROTEIN PDC2"/>
    <property type="match status" value="1"/>
</dbReference>
<dbReference type="PANTHER" id="PTHR19303">
    <property type="entry name" value="TRANSPOSON"/>
    <property type="match status" value="1"/>
</dbReference>
<dbReference type="InterPro" id="IPR004875">
    <property type="entry name" value="DDE_SF_endonuclease_dom"/>
</dbReference>
<evidence type="ECO:0000313" key="3">
    <source>
        <dbReference type="Proteomes" id="UP000077315"/>
    </source>
</evidence>
<feature type="non-terminal residue" evidence="2">
    <location>
        <position position="269"/>
    </location>
</feature>
<gene>
    <name evidence="2" type="ORF">PHYBLDRAFT_5961</name>
</gene>
<feature type="non-terminal residue" evidence="2">
    <location>
        <position position="1"/>
    </location>
</feature>
<proteinExistence type="predicted"/>
<accession>A0A162UEM0</accession>